<evidence type="ECO:0000256" key="1">
    <source>
        <dbReference type="SAM" id="MobiDB-lite"/>
    </source>
</evidence>
<accession>A0A8R1EBR6</accession>
<feature type="compositionally biased region" description="Basic residues" evidence="1">
    <location>
        <begin position="311"/>
        <end position="322"/>
    </location>
</feature>
<dbReference type="Proteomes" id="UP000005237">
    <property type="component" value="Unassembled WGS sequence"/>
</dbReference>
<feature type="compositionally biased region" description="Basic and acidic residues" evidence="1">
    <location>
        <begin position="31"/>
        <end position="40"/>
    </location>
</feature>
<feature type="compositionally biased region" description="Polar residues" evidence="1">
    <location>
        <begin position="264"/>
        <end position="289"/>
    </location>
</feature>
<organism evidence="2 3">
    <name type="scientific">Caenorhabditis japonica</name>
    <dbReference type="NCBI Taxonomy" id="281687"/>
    <lineage>
        <taxon>Eukaryota</taxon>
        <taxon>Metazoa</taxon>
        <taxon>Ecdysozoa</taxon>
        <taxon>Nematoda</taxon>
        <taxon>Chromadorea</taxon>
        <taxon>Rhabditida</taxon>
        <taxon>Rhabditina</taxon>
        <taxon>Rhabditomorpha</taxon>
        <taxon>Rhabditoidea</taxon>
        <taxon>Rhabditidae</taxon>
        <taxon>Peloderinae</taxon>
        <taxon>Caenorhabditis</taxon>
    </lineage>
</organism>
<proteinExistence type="predicted"/>
<feature type="region of interest" description="Disordered" evidence="1">
    <location>
        <begin position="75"/>
        <end position="95"/>
    </location>
</feature>
<evidence type="ECO:0000313" key="2">
    <source>
        <dbReference type="EnsemblMetazoa" id="CJA32894.1"/>
    </source>
</evidence>
<evidence type="ECO:0000313" key="3">
    <source>
        <dbReference type="Proteomes" id="UP000005237"/>
    </source>
</evidence>
<reference evidence="3" key="1">
    <citation type="submission" date="2010-08" db="EMBL/GenBank/DDBJ databases">
        <authorList>
            <consortium name="Caenorhabditis japonica Sequencing Consortium"/>
            <person name="Wilson R.K."/>
        </authorList>
    </citation>
    <scope>NUCLEOTIDE SEQUENCE [LARGE SCALE GENOMIC DNA]</scope>
    <source>
        <strain evidence="3">DF5081</strain>
    </source>
</reference>
<feature type="region of interest" description="Disordered" evidence="1">
    <location>
        <begin position="1"/>
        <end position="61"/>
    </location>
</feature>
<keyword evidence="3" id="KW-1185">Reference proteome</keyword>
<name>A0A8R1EBR6_CAEJA</name>
<dbReference type="AlphaFoldDB" id="A0A8R1EBR6"/>
<dbReference type="EnsemblMetazoa" id="CJA32894.1">
    <property type="protein sequence ID" value="CJA32894.1"/>
    <property type="gene ID" value="WBGene00208741"/>
</dbReference>
<feature type="compositionally biased region" description="Low complexity" evidence="1">
    <location>
        <begin position="250"/>
        <end position="263"/>
    </location>
</feature>
<feature type="compositionally biased region" description="Polar residues" evidence="1">
    <location>
        <begin position="78"/>
        <end position="95"/>
    </location>
</feature>
<feature type="compositionally biased region" description="Basic residues" evidence="1">
    <location>
        <begin position="1"/>
        <end position="10"/>
    </location>
</feature>
<protein>
    <submittedName>
        <fullName evidence="2">Uncharacterized protein</fullName>
    </submittedName>
</protein>
<feature type="compositionally biased region" description="Basic and acidic residues" evidence="1">
    <location>
        <begin position="221"/>
        <end position="240"/>
    </location>
</feature>
<feature type="region of interest" description="Disordered" evidence="1">
    <location>
        <begin position="196"/>
        <end position="322"/>
    </location>
</feature>
<reference evidence="2" key="2">
    <citation type="submission" date="2022-06" db="UniProtKB">
        <authorList>
            <consortium name="EnsemblMetazoa"/>
        </authorList>
    </citation>
    <scope>IDENTIFICATION</scope>
    <source>
        <strain evidence="2">DF5081</strain>
    </source>
</reference>
<sequence>MSPPSRKKRPKGQDSPTTNEHNDQVHFSAGRHTDVAHEDELVLAADGSKQPLRDTPVSSLATAAVAPASFETIDTDSIPVNTSGHPSAVSSSSQMSTHDAETAAAQRLIRHQSRSQPLYVKHSSQSSRNATSPIMLLAKKNIYQRKAKSLEWSTPIEESKIPQIAPAEANPEQVVTIPVTQFAIFVQHAHRGFSAVLPSDRSQQPTGPTIRPRLSTIYTGKDSRESSPRSDQEVSGDFHVDQTISPTSRSVTSTASTEPSATPMRTSSNIIASPSQNGPESRAVPSSRQSPPPPLVTGTALNHDYTPYGLRRTRRKPTRYRD</sequence>